<feature type="region of interest" description="Disordered" evidence="1">
    <location>
        <begin position="95"/>
        <end position="119"/>
    </location>
</feature>
<proteinExistence type="predicted"/>
<evidence type="ECO:0000313" key="3">
    <source>
        <dbReference type="Proteomes" id="UP000664940"/>
    </source>
</evidence>
<sequence length="332" mass="35038">MSGSLSALGRDTERPTVTARTRHCPRRHSTPLPCPRFLKVTFSPCSLTPPTHESGGCFCSCLTPGRPASRERGKRSLLPPAPAWLPVLLPLPPGLPRGRRPQQRAECSQGPLGLRASGTTGPGGLWQTACVRLCRCLVSGFSPDCVDSVYVVSAVSVEVTGGFSSSVVHVVADVGSRSLGVKPAAPARAESQVVPVECGTAAWDQDPRCAPRARGRGPALPARTQGGRSAGQGRSLPRGGLAAASWGSAGGHPHPACLWHRGRTCPSLRGTDVRGLWASQGHLWEERTRPLSQLRGQEDPELCPVSVSVSLRDLVFSFPRVTFLPCFGGFGG</sequence>
<reference evidence="2 3" key="1">
    <citation type="journal article" date="2020" name="Nature">
        <title>Six reference-quality genomes reveal evolution of bat adaptations.</title>
        <authorList>
            <person name="Jebb D."/>
            <person name="Huang Z."/>
            <person name="Pippel M."/>
            <person name="Hughes G.M."/>
            <person name="Lavrichenko K."/>
            <person name="Devanna P."/>
            <person name="Winkler S."/>
            <person name="Jermiin L.S."/>
            <person name="Skirmuntt E.C."/>
            <person name="Katzourakis A."/>
            <person name="Burkitt-Gray L."/>
            <person name="Ray D.A."/>
            <person name="Sullivan K.A.M."/>
            <person name="Roscito J.G."/>
            <person name="Kirilenko B.M."/>
            <person name="Davalos L.M."/>
            <person name="Corthals A.P."/>
            <person name="Power M.L."/>
            <person name="Jones G."/>
            <person name="Ransome R.D."/>
            <person name="Dechmann D.K.N."/>
            <person name="Locatelli A.G."/>
            <person name="Puechmaille S.J."/>
            <person name="Fedrigo O."/>
            <person name="Jarvis E.D."/>
            <person name="Hiller M."/>
            <person name="Vernes S.C."/>
            <person name="Myers E.W."/>
            <person name="Teeling E.C."/>
        </authorList>
    </citation>
    <scope>NUCLEOTIDE SEQUENCE [LARGE SCALE GENOMIC DNA]</scope>
    <source>
        <strain evidence="2">Bat1K_MPI-CBG_1</strain>
    </source>
</reference>
<dbReference type="EMBL" id="JABVXQ010000001">
    <property type="protein sequence ID" value="KAF6131254.1"/>
    <property type="molecule type" value="Genomic_DNA"/>
</dbReference>
<dbReference type="Proteomes" id="UP000664940">
    <property type="component" value="Unassembled WGS sequence"/>
</dbReference>
<comment type="caution">
    <text evidence="2">The sequence shown here is derived from an EMBL/GenBank/DDBJ whole genome shotgun (WGS) entry which is preliminary data.</text>
</comment>
<feature type="region of interest" description="Disordered" evidence="1">
    <location>
        <begin position="207"/>
        <end position="247"/>
    </location>
</feature>
<protein>
    <submittedName>
        <fullName evidence="2">Uncharacterized protein</fullName>
    </submittedName>
</protein>
<organism evidence="2 3">
    <name type="scientific">Phyllostomus discolor</name>
    <name type="common">pale spear-nosed bat</name>
    <dbReference type="NCBI Taxonomy" id="89673"/>
    <lineage>
        <taxon>Eukaryota</taxon>
        <taxon>Metazoa</taxon>
        <taxon>Chordata</taxon>
        <taxon>Craniata</taxon>
        <taxon>Vertebrata</taxon>
        <taxon>Euteleostomi</taxon>
        <taxon>Mammalia</taxon>
        <taxon>Eutheria</taxon>
        <taxon>Laurasiatheria</taxon>
        <taxon>Chiroptera</taxon>
        <taxon>Yangochiroptera</taxon>
        <taxon>Phyllostomidae</taxon>
        <taxon>Phyllostominae</taxon>
        <taxon>Phyllostomus</taxon>
    </lineage>
</organism>
<feature type="region of interest" description="Disordered" evidence="1">
    <location>
        <begin position="1"/>
        <end position="25"/>
    </location>
</feature>
<feature type="compositionally biased region" description="Low complexity" evidence="1">
    <location>
        <begin position="208"/>
        <end position="223"/>
    </location>
</feature>
<name>A0A834EW06_9CHIR</name>
<gene>
    <name evidence="2" type="ORF">HJG60_008109</name>
</gene>
<evidence type="ECO:0000256" key="1">
    <source>
        <dbReference type="SAM" id="MobiDB-lite"/>
    </source>
</evidence>
<dbReference type="AlphaFoldDB" id="A0A834EW06"/>
<evidence type="ECO:0000313" key="2">
    <source>
        <dbReference type="EMBL" id="KAF6131254.1"/>
    </source>
</evidence>
<accession>A0A834EW06</accession>